<evidence type="ECO:0000256" key="1">
    <source>
        <dbReference type="ARBA" id="ARBA00012552"/>
    </source>
</evidence>
<evidence type="ECO:0000313" key="12">
    <source>
        <dbReference type="Proteomes" id="UP000001307"/>
    </source>
</evidence>
<dbReference type="InterPro" id="IPR011545">
    <property type="entry name" value="DEAD/DEAH_box_helicase_dom"/>
</dbReference>
<dbReference type="EMBL" id="FN653176">
    <property type="protein sequence ID" value="CBY13329.1"/>
    <property type="molecule type" value="Genomic_DNA"/>
</dbReference>
<dbReference type="PANTHER" id="PTHR47959:SF1">
    <property type="entry name" value="ATP-DEPENDENT RNA HELICASE DBPA"/>
    <property type="match status" value="1"/>
</dbReference>
<dbReference type="InterPro" id="IPR014014">
    <property type="entry name" value="RNA_helicase_DEAD_Q_motif"/>
</dbReference>
<dbReference type="GO" id="GO:0005524">
    <property type="term" value="F:ATP binding"/>
    <property type="evidence" value="ECO:0007669"/>
    <property type="project" value="UniProtKB-KW"/>
</dbReference>
<dbReference type="FunCoup" id="E4XUD2">
    <property type="interactions" value="345"/>
</dbReference>
<evidence type="ECO:0000256" key="5">
    <source>
        <dbReference type="ARBA" id="ARBA00022840"/>
    </source>
</evidence>
<feature type="compositionally biased region" description="Basic and acidic residues" evidence="7">
    <location>
        <begin position="573"/>
        <end position="598"/>
    </location>
</feature>
<dbReference type="GO" id="GO:0003676">
    <property type="term" value="F:nucleic acid binding"/>
    <property type="evidence" value="ECO:0007669"/>
    <property type="project" value="InterPro"/>
</dbReference>
<dbReference type="Proteomes" id="UP000001307">
    <property type="component" value="Unassembled WGS sequence"/>
</dbReference>
<name>E4XUD2_OIKDI</name>
<feature type="region of interest" description="Disordered" evidence="7">
    <location>
        <begin position="74"/>
        <end position="119"/>
    </location>
</feature>
<evidence type="ECO:0000256" key="3">
    <source>
        <dbReference type="ARBA" id="ARBA00022801"/>
    </source>
</evidence>
<dbReference type="PANTHER" id="PTHR47959">
    <property type="entry name" value="ATP-DEPENDENT RNA HELICASE RHLE-RELATED"/>
    <property type="match status" value="1"/>
</dbReference>
<dbReference type="SUPFAM" id="SSF52540">
    <property type="entry name" value="P-loop containing nucleoside triphosphate hydrolases"/>
    <property type="match status" value="1"/>
</dbReference>
<evidence type="ECO:0000259" key="10">
    <source>
        <dbReference type="PROSITE" id="PS51195"/>
    </source>
</evidence>
<keyword evidence="4" id="KW-0347">Helicase</keyword>
<keyword evidence="2" id="KW-0547">Nucleotide-binding</keyword>
<dbReference type="GO" id="GO:0016787">
    <property type="term" value="F:hydrolase activity"/>
    <property type="evidence" value="ECO:0007669"/>
    <property type="project" value="UniProtKB-KW"/>
</dbReference>
<evidence type="ECO:0000259" key="8">
    <source>
        <dbReference type="PROSITE" id="PS51192"/>
    </source>
</evidence>
<dbReference type="InterPro" id="IPR027417">
    <property type="entry name" value="P-loop_NTPase"/>
</dbReference>
<dbReference type="GO" id="GO:0003724">
    <property type="term" value="F:RNA helicase activity"/>
    <property type="evidence" value="ECO:0007669"/>
    <property type="project" value="UniProtKB-EC"/>
</dbReference>
<evidence type="ECO:0000256" key="2">
    <source>
        <dbReference type="ARBA" id="ARBA00022741"/>
    </source>
</evidence>
<dbReference type="EC" id="3.6.4.13" evidence="1"/>
<keyword evidence="3" id="KW-0378">Hydrolase</keyword>
<feature type="domain" description="Helicase C-terminal" evidence="9">
    <location>
        <begin position="377"/>
        <end position="532"/>
    </location>
</feature>
<dbReference type="Gene3D" id="3.40.50.300">
    <property type="entry name" value="P-loop containing nucleotide triphosphate hydrolases"/>
    <property type="match status" value="2"/>
</dbReference>
<sequence length="598" mass="67805">MVTETGREVATTDRDGKWEDVLLPPAAMSSGKLEGLIGFQEFLPNRVPLLKKKKQKPAKTKKRKVQKSAVLFGEEETSVEDKTVSRDSSPSVAKKTKRDEKKKTEKPKKQQKKSKAKSFELTEEEKAISNSEYVFQNKLPEWRRFNLDVALLRAIDSLGFKSPTDIQRQCIPKGLNSKKTILGAAETGSGKTIAYGLPILQKIIGYLDFSEEKTVGPQALILCPTRELAMQVHDSIRLVSKFTSVKTTAIVGGMAAEKQQRVLSKIRPEIIVATPGRFWELRETGQEYLQNLRSIKYFVVDEADRMAEKGHFAELDKIVGTLSRESQKFVFSATLTLTHVNSDRMDRMKIKTETTKSKIKKLMKAIVKVSILTEKDKDLWLYFMLKKQEGRSIVFCNSITGVLRLRGLLDTLKLPVRSLHANLKQKQRLKNLDAFRKSTDGILLATDVAARGLDIPNVDQIIHFQFPNAAETYVHRSGRCGRAGRSGTAVTLLKDSDVKNYKKVLHTLKKAPLDNYSGEMPPKFYNELIDLAKKVDVFTYRKRKTNSDKCWMKKNAELCEIELTESESEDEMNEKKEVESNERNKARLADLLKAAEKQ</sequence>
<dbReference type="CDD" id="cd17946">
    <property type="entry name" value="DEADc_DDX24"/>
    <property type="match status" value="1"/>
</dbReference>
<feature type="region of interest" description="Disordered" evidence="7">
    <location>
        <begin position="565"/>
        <end position="598"/>
    </location>
</feature>
<evidence type="ECO:0000259" key="9">
    <source>
        <dbReference type="PROSITE" id="PS51194"/>
    </source>
</evidence>
<dbReference type="Pfam" id="PF00270">
    <property type="entry name" value="DEAD"/>
    <property type="match status" value="1"/>
</dbReference>
<feature type="domain" description="DEAD-box RNA helicase Q" evidence="10">
    <location>
        <begin position="140"/>
        <end position="168"/>
    </location>
</feature>
<dbReference type="InterPro" id="IPR014001">
    <property type="entry name" value="Helicase_ATP-bd"/>
</dbReference>
<dbReference type="PROSITE" id="PS51195">
    <property type="entry name" value="Q_MOTIF"/>
    <property type="match status" value="1"/>
</dbReference>
<dbReference type="PROSITE" id="PS51192">
    <property type="entry name" value="HELICASE_ATP_BIND_1"/>
    <property type="match status" value="1"/>
</dbReference>
<gene>
    <name evidence="11" type="ORF">GSOID_T00004630001</name>
</gene>
<dbReference type="CDD" id="cd18787">
    <property type="entry name" value="SF2_C_DEAD"/>
    <property type="match status" value="1"/>
</dbReference>
<protein>
    <recommendedName>
        <fullName evidence="1">RNA helicase</fullName>
        <ecNumber evidence="1">3.6.4.13</ecNumber>
    </recommendedName>
</protein>
<dbReference type="InParanoid" id="E4XUD2"/>
<dbReference type="SMART" id="SM00490">
    <property type="entry name" value="HELICc"/>
    <property type="match status" value="1"/>
</dbReference>
<feature type="domain" description="Helicase ATP-binding" evidence="8">
    <location>
        <begin position="172"/>
        <end position="353"/>
    </location>
</feature>
<dbReference type="SMART" id="SM00487">
    <property type="entry name" value="DEXDc"/>
    <property type="match status" value="1"/>
</dbReference>
<evidence type="ECO:0000313" key="11">
    <source>
        <dbReference type="EMBL" id="CBY13329.1"/>
    </source>
</evidence>
<dbReference type="AlphaFoldDB" id="E4XUD2"/>
<reference evidence="11" key="1">
    <citation type="journal article" date="2010" name="Science">
        <title>Plasticity of animal genome architecture unmasked by rapid evolution of a pelagic tunicate.</title>
        <authorList>
            <person name="Denoeud F."/>
            <person name="Henriet S."/>
            <person name="Mungpakdee S."/>
            <person name="Aury J.M."/>
            <person name="Da Silva C."/>
            <person name="Brinkmann H."/>
            <person name="Mikhaleva J."/>
            <person name="Olsen L.C."/>
            <person name="Jubin C."/>
            <person name="Canestro C."/>
            <person name="Bouquet J.M."/>
            <person name="Danks G."/>
            <person name="Poulain J."/>
            <person name="Campsteijn C."/>
            <person name="Adamski M."/>
            <person name="Cross I."/>
            <person name="Yadetie F."/>
            <person name="Muffato M."/>
            <person name="Louis A."/>
            <person name="Butcher S."/>
            <person name="Tsagkogeorga G."/>
            <person name="Konrad A."/>
            <person name="Singh S."/>
            <person name="Jensen M.F."/>
            <person name="Cong E.H."/>
            <person name="Eikeseth-Otteraa H."/>
            <person name="Noel B."/>
            <person name="Anthouard V."/>
            <person name="Porcel B.M."/>
            <person name="Kachouri-Lafond R."/>
            <person name="Nishino A."/>
            <person name="Ugolini M."/>
            <person name="Chourrout P."/>
            <person name="Nishida H."/>
            <person name="Aasland R."/>
            <person name="Huzurbazar S."/>
            <person name="Westhof E."/>
            <person name="Delsuc F."/>
            <person name="Lehrach H."/>
            <person name="Reinhardt R."/>
            <person name="Weissenbach J."/>
            <person name="Roy S.W."/>
            <person name="Artiguenave F."/>
            <person name="Postlethwait J.H."/>
            <person name="Manak J.R."/>
            <person name="Thompson E.M."/>
            <person name="Jaillon O."/>
            <person name="Du Pasquier L."/>
            <person name="Boudinot P."/>
            <person name="Liberles D.A."/>
            <person name="Volff J.N."/>
            <person name="Philippe H."/>
            <person name="Lenhard B."/>
            <person name="Roest Crollius H."/>
            <person name="Wincker P."/>
            <person name="Chourrout D."/>
        </authorList>
    </citation>
    <scope>NUCLEOTIDE SEQUENCE [LARGE SCALE GENOMIC DNA]</scope>
</reference>
<dbReference type="OrthoDB" id="4310724at2759"/>
<dbReference type="InterPro" id="IPR050079">
    <property type="entry name" value="DEAD_box_RNA_helicase"/>
</dbReference>
<organism evidence="11">
    <name type="scientific">Oikopleura dioica</name>
    <name type="common">Tunicate</name>
    <dbReference type="NCBI Taxonomy" id="34765"/>
    <lineage>
        <taxon>Eukaryota</taxon>
        <taxon>Metazoa</taxon>
        <taxon>Chordata</taxon>
        <taxon>Tunicata</taxon>
        <taxon>Appendicularia</taxon>
        <taxon>Copelata</taxon>
        <taxon>Oikopleuridae</taxon>
        <taxon>Oikopleura</taxon>
    </lineage>
</organism>
<keyword evidence="5" id="KW-0067">ATP-binding</keyword>
<accession>E4XUD2</accession>
<dbReference type="InterPro" id="IPR001650">
    <property type="entry name" value="Helicase_C-like"/>
</dbReference>
<keyword evidence="12" id="KW-1185">Reference proteome</keyword>
<evidence type="ECO:0000256" key="7">
    <source>
        <dbReference type="SAM" id="MobiDB-lite"/>
    </source>
</evidence>
<feature type="compositionally biased region" description="Basic residues" evidence="7">
    <location>
        <begin position="104"/>
        <end position="116"/>
    </location>
</feature>
<dbReference type="GO" id="GO:0005829">
    <property type="term" value="C:cytosol"/>
    <property type="evidence" value="ECO:0007669"/>
    <property type="project" value="TreeGrafter"/>
</dbReference>
<evidence type="ECO:0000256" key="6">
    <source>
        <dbReference type="PROSITE-ProRule" id="PRU00552"/>
    </source>
</evidence>
<evidence type="ECO:0000256" key="4">
    <source>
        <dbReference type="ARBA" id="ARBA00022806"/>
    </source>
</evidence>
<feature type="short sequence motif" description="Q motif" evidence="6">
    <location>
        <begin position="140"/>
        <end position="168"/>
    </location>
</feature>
<dbReference type="PROSITE" id="PS51194">
    <property type="entry name" value="HELICASE_CTER"/>
    <property type="match status" value="1"/>
</dbReference>
<proteinExistence type="predicted"/>
<dbReference type="Pfam" id="PF00271">
    <property type="entry name" value="Helicase_C"/>
    <property type="match status" value="1"/>
</dbReference>